<evidence type="ECO:0000313" key="3">
    <source>
        <dbReference type="EMBL" id="MCH6264417.1"/>
    </source>
</evidence>
<accession>A0A942YDE2</accession>
<evidence type="ECO:0000259" key="1">
    <source>
        <dbReference type="Pfam" id="PF13408"/>
    </source>
</evidence>
<protein>
    <submittedName>
        <fullName evidence="2">Zinc ribbon domain-containing protein</fullName>
    </submittedName>
</protein>
<evidence type="ECO:0000313" key="2">
    <source>
        <dbReference type="EMBL" id="MBS4185665.1"/>
    </source>
</evidence>
<dbReference type="RefSeq" id="WP_213145504.1">
    <property type="nucleotide sequence ID" value="NZ_JAGYPE020000002.1"/>
</dbReference>
<dbReference type="Pfam" id="PF13408">
    <property type="entry name" value="Zn_ribbon_recom"/>
    <property type="match status" value="1"/>
</dbReference>
<sequence>MSFFAGKIYCNFCMKPFRRKPGNPGKWVCQGNTHHHTCNPNIVEENWLKSVIGMRLYWDEKAYLDRLLEEQLNHIVFESTHRLVIKFNNPMIDEIRLFDGNNYYGSNFRVYDLGWQYEDVS</sequence>
<dbReference type="Proteomes" id="UP000677265">
    <property type="component" value="Unassembled WGS sequence"/>
</dbReference>
<gene>
    <name evidence="3" type="ORF">KHB02_002590</name>
    <name evidence="2" type="ORF">KHB02_30220</name>
</gene>
<name>A0A942YDE2_9BACI</name>
<keyword evidence="4" id="KW-1185">Reference proteome</keyword>
<dbReference type="AlphaFoldDB" id="A0A942YDE2"/>
<dbReference type="InterPro" id="IPR025827">
    <property type="entry name" value="Zn_ribbon_recom_dom"/>
</dbReference>
<dbReference type="EMBL" id="JAGYPE010000006">
    <property type="protein sequence ID" value="MBS4185665.1"/>
    <property type="molecule type" value="Genomic_DNA"/>
</dbReference>
<dbReference type="EMBL" id="JAGYPE020000002">
    <property type="protein sequence ID" value="MCH6264417.1"/>
    <property type="molecule type" value="Genomic_DNA"/>
</dbReference>
<reference evidence="2" key="1">
    <citation type="submission" date="2021-05" db="EMBL/GenBank/DDBJ databases">
        <title>Novel Bacillus species.</title>
        <authorList>
            <person name="Liu G."/>
        </authorList>
    </citation>
    <scope>NUCLEOTIDE SEQUENCE</scope>
    <source>
        <strain evidence="2 4">FJAT-50051</strain>
    </source>
</reference>
<organism evidence="2">
    <name type="scientific">Neobacillus citreus</name>
    <dbReference type="NCBI Taxonomy" id="2833578"/>
    <lineage>
        <taxon>Bacteria</taxon>
        <taxon>Bacillati</taxon>
        <taxon>Bacillota</taxon>
        <taxon>Bacilli</taxon>
        <taxon>Bacillales</taxon>
        <taxon>Bacillaceae</taxon>
        <taxon>Neobacillus</taxon>
    </lineage>
</organism>
<proteinExistence type="predicted"/>
<feature type="domain" description="Recombinase zinc beta ribbon" evidence="1">
    <location>
        <begin position="4"/>
        <end position="52"/>
    </location>
</feature>
<comment type="caution">
    <text evidence="2">The sequence shown here is derived from an EMBL/GenBank/DDBJ whole genome shotgun (WGS) entry which is preliminary data.</text>
</comment>
<evidence type="ECO:0000313" key="4">
    <source>
        <dbReference type="Proteomes" id="UP000677265"/>
    </source>
</evidence>